<evidence type="ECO:0000313" key="1">
    <source>
        <dbReference type="EMBL" id="CCJ80438.1"/>
    </source>
</evidence>
<protein>
    <submittedName>
        <fullName evidence="1">Uncharacterized protein</fullName>
    </submittedName>
</protein>
<keyword evidence="2" id="KW-1185">Reference proteome</keyword>
<name>A0ABP1W781_9ENTR</name>
<accession>A0ABP1W781</accession>
<dbReference type="Proteomes" id="UP000009342">
    <property type="component" value="Unassembled WGS sequence"/>
</dbReference>
<evidence type="ECO:0000313" key="2">
    <source>
        <dbReference type="Proteomes" id="UP000009342"/>
    </source>
</evidence>
<sequence>MTSAGANVNLYFWGDKRRAAWRDNFFHPVFFLKKQLKRN</sequence>
<reference evidence="2" key="1">
    <citation type="journal article" date="2012" name="PLoS ONE">
        <title>Comparative analysis of genome sequences covering the seven cronobacter species.</title>
        <authorList>
            <person name="Joseph S."/>
            <person name="Desai P."/>
            <person name="Ji Y."/>
            <person name="Cummings C.A."/>
            <person name="Shih R."/>
            <person name="Degoricija L."/>
            <person name="Rico A."/>
            <person name="Brzoska P."/>
            <person name="Hamby S.E."/>
            <person name="Masood N."/>
            <person name="Hariri S."/>
            <person name="Sonbol H."/>
            <person name="Chuzhanova N."/>
            <person name="McClelland M."/>
            <person name="Furtado M.R."/>
            <person name="Forsythe S.J."/>
        </authorList>
    </citation>
    <scope>NUCLEOTIDE SEQUENCE [LARGE SCALE GENOMIC DNA]</scope>
    <source>
        <strain evidence="2">1210</strain>
    </source>
</reference>
<gene>
    <name evidence="1" type="ORF">BN134_1150</name>
</gene>
<comment type="caution">
    <text evidence="1">The sequence shown here is derived from an EMBL/GenBank/DDBJ whole genome shotgun (WGS) entry which is preliminary data.</text>
</comment>
<proteinExistence type="predicted"/>
<organism evidence="1 2">
    <name type="scientific">Cronobacter dublinensis 1210</name>
    <dbReference type="NCBI Taxonomy" id="1208656"/>
    <lineage>
        <taxon>Bacteria</taxon>
        <taxon>Pseudomonadati</taxon>
        <taxon>Pseudomonadota</taxon>
        <taxon>Gammaproteobacteria</taxon>
        <taxon>Enterobacterales</taxon>
        <taxon>Enterobacteriaceae</taxon>
        <taxon>Cronobacter</taxon>
    </lineage>
</organism>
<dbReference type="EMBL" id="CAKZ01000056">
    <property type="protein sequence ID" value="CCJ80438.1"/>
    <property type="molecule type" value="Genomic_DNA"/>
</dbReference>